<geneLocation type="plasmid" evidence="3">
    <name>pMaq22A_1p DNA</name>
</geneLocation>
<accession>A0A0C6F9S3</accession>
<evidence type="ECO:0000256" key="1">
    <source>
        <dbReference type="SAM" id="SignalP"/>
    </source>
</evidence>
<feature type="chain" id="PRO_5002199652" evidence="1">
    <location>
        <begin position="21"/>
        <end position="121"/>
    </location>
</feature>
<evidence type="ECO:0000313" key="3">
    <source>
        <dbReference type="Proteomes" id="UP000061432"/>
    </source>
</evidence>
<gene>
    <name evidence="2" type="ORF">Maq22A_1p36745</name>
</gene>
<dbReference type="AlphaFoldDB" id="A0A0C6F9S3"/>
<dbReference type="EMBL" id="AP014705">
    <property type="protein sequence ID" value="BAQ49546.1"/>
    <property type="molecule type" value="Genomic_DNA"/>
</dbReference>
<protein>
    <submittedName>
        <fullName evidence="2">Uncharacterized protein</fullName>
    </submittedName>
</protein>
<keyword evidence="2" id="KW-0614">Plasmid</keyword>
<name>A0A0C6F9S3_9HYPH</name>
<reference evidence="3" key="2">
    <citation type="submission" date="2015-01" db="EMBL/GenBank/DDBJ databases">
        <title>Complete genome sequence of Methylobacterium aquaticum strain 22A.</title>
        <authorList>
            <person name="Tani A."/>
            <person name="Ogura Y."/>
            <person name="Hayashi T."/>
        </authorList>
    </citation>
    <scope>NUCLEOTIDE SEQUENCE [LARGE SCALE GENOMIC DNA]</scope>
    <source>
        <strain evidence="3">MA-22A</strain>
        <plasmid evidence="3">Plasmid pMaq22A_1p DNA</plasmid>
    </source>
</reference>
<evidence type="ECO:0000313" key="2">
    <source>
        <dbReference type="EMBL" id="BAQ49546.1"/>
    </source>
</evidence>
<reference evidence="2 3" key="1">
    <citation type="journal article" date="2015" name="Genome Announc.">
        <title>Complete Genome Sequence of Methylobacterium aquaticum Strain 22A, Isolated from Racomitrium japonicum Moss.</title>
        <authorList>
            <person name="Tani A."/>
            <person name="Ogura Y."/>
            <person name="Hayashi T."/>
            <person name="Kimbara K."/>
        </authorList>
    </citation>
    <scope>NUCLEOTIDE SEQUENCE [LARGE SCALE GENOMIC DNA]</scope>
    <source>
        <strain evidence="2 3">MA-22A</strain>
        <plasmid evidence="3">Plasmid pMaq22A_1p DNA</plasmid>
    </source>
</reference>
<sequence length="121" mass="12989">MRTILLAAVLLAGAAVPAAAAFTTKLADGAGRTANLRWEPGPTGVRWELVCLDGSDQRRPVEMFRYRGIAPAEDGFVEGHSADPALPGRFVLAMRGMSPFMQIWLDGCPTNGRAVLIRKVP</sequence>
<dbReference type="KEGG" id="maqu:Maq22A_1p36745"/>
<feature type="signal peptide" evidence="1">
    <location>
        <begin position="1"/>
        <end position="20"/>
    </location>
</feature>
<proteinExistence type="predicted"/>
<keyword evidence="1" id="KW-0732">Signal</keyword>
<dbReference type="PATRIC" id="fig|270351.10.peg.6626"/>
<dbReference type="Proteomes" id="UP000061432">
    <property type="component" value="Plasmid pMaq22A_1p"/>
</dbReference>
<organism evidence="2 3">
    <name type="scientific">Methylobacterium aquaticum</name>
    <dbReference type="NCBI Taxonomy" id="270351"/>
    <lineage>
        <taxon>Bacteria</taxon>
        <taxon>Pseudomonadati</taxon>
        <taxon>Pseudomonadota</taxon>
        <taxon>Alphaproteobacteria</taxon>
        <taxon>Hyphomicrobiales</taxon>
        <taxon>Methylobacteriaceae</taxon>
        <taxon>Methylobacterium</taxon>
    </lineage>
</organism>
<dbReference type="RefSeq" id="WP_060850582.1">
    <property type="nucleotide sequence ID" value="NZ_AP014705.1"/>
</dbReference>